<dbReference type="InterPro" id="IPR005648">
    <property type="entry name" value="FlgD"/>
</dbReference>
<accession>A0A1I4YCB2</accession>
<feature type="region of interest" description="Disordered" evidence="6">
    <location>
        <begin position="1"/>
        <end position="22"/>
    </location>
</feature>
<evidence type="ECO:0000313" key="9">
    <source>
        <dbReference type="Proteomes" id="UP000242222"/>
    </source>
</evidence>
<evidence type="ECO:0000256" key="6">
    <source>
        <dbReference type="SAM" id="MobiDB-lite"/>
    </source>
</evidence>
<dbReference type="Pfam" id="PF13860">
    <property type="entry name" value="FlgD_ig"/>
    <property type="match status" value="1"/>
</dbReference>
<name>A0A1I4YCB2_9GAMM</name>
<reference evidence="9" key="1">
    <citation type="submission" date="2016-10" db="EMBL/GenBank/DDBJ databases">
        <authorList>
            <person name="Varghese N."/>
            <person name="Submissions S."/>
        </authorList>
    </citation>
    <scope>NUCLEOTIDE SEQUENCE [LARGE SCALE GENOMIC DNA]</scope>
    <source>
        <strain evidence="9">N6PO6</strain>
    </source>
</reference>
<dbReference type="EMBL" id="FOVC01000006">
    <property type="protein sequence ID" value="SFN35240.1"/>
    <property type="molecule type" value="Genomic_DNA"/>
</dbReference>
<protein>
    <recommendedName>
        <fullName evidence="2 5">Basal-body rod modification protein FlgD</fullName>
    </recommendedName>
</protein>
<dbReference type="InterPro" id="IPR025965">
    <property type="entry name" value="FlgD/Vpr_Ig-like"/>
</dbReference>
<evidence type="ECO:0000256" key="4">
    <source>
        <dbReference type="ARBA" id="ARBA00024746"/>
    </source>
</evidence>
<comment type="function">
    <text evidence="4 5">Required for flagellar hook formation. May act as a scaffolding protein.</text>
</comment>
<keyword evidence="3 5" id="KW-1005">Bacterial flagellum biogenesis</keyword>
<keyword evidence="9" id="KW-1185">Reference proteome</keyword>
<evidence type="ECO:0000256" key="1">
    <source>
        <dbReference type="ARBA" id="ARBA00010577"/>
    </source>
</evidence>
<comment type="similarity">
    <text evidence="1 5">Belongs to the FlgD family.</text>
</comment>
<dbReference type="GO" id="GO:0044781">
    <property type="term" value="P:bacterial-type flagellum organization"/>
    <property type="evidence" value="ECO:0007669"/>
    <property type="project" value="UniProtKB-UniRule"/>
</dbReference>
<dbReference type="AlphaFoldDB" id="A0A1I4YCB2"/>
<evidence type="ECO:0000259" key="7">
    <source>
        <dbReference type="Pfam" id="PF13860"/>
    </source>
</evidence>
<keyword evidence="8" id="KW-0969">Cilium</keyword>
<evidence type="ECO:0000256" key="3">
    <source>
        <dbReference type="ARBA" id="ARBA00022795"/>
    </source>
</evidence>
<dbReference type="RefSeq" id="WP_092877686.1">
    <property type="nucleotide sequence ID" value="NZ_FOVC01000006.1"/>
</dbReference>
<keyword evidence="8" id="KW-0282">Flagellum</keyword>
<dbReference type="STRING" id="1367852.SAMN05216516_10613"/>
<sequence>MDINPLNKAPLQADSSDLLPTKNGDASGDMFLKLLVAQIENQDPTNPTDSAQFINQFSQLSQIESMNKMTREINKVGTLVDNIQLLTLSSLVGKQAYAEGSHITLQENSKANGRLHLAHAGANLTLHIKDATGQETVIPLGDQPAGDVNFTIDATKLGLRAGKYSLSAVADGGMQNIPMELSGIVNSIRVDPDSNLPVLTLSGVGDVPYTQLRQFGSRSTA</sequence>
<dbReference type="Gene3D" id="2.60.40.4070">
    <property type="match status" value="1"/>
</dbReference>
<dbReference type="Pfam" id="PF03963">
    <property type="entry name" value="FlgD"/>
    <property type="match status" value="1"/>
</dbReference>
<feature type="domain" description="FlgD/Vpr Ig-like" evidence="7">
    <location>
        <begin position="103"/>
        <end position="171"/>
    </location>
</feature>
<dbReference type="Gene3D" id="2.30.30.910">
    <property type="match status" value="1"/>
</dbReference>
<gene>
    <name evidence="8" type="ORF">SAMN05216516_10613</name>
</gene>
<proteinExistence type="inferred from homology"/>
<evidence type="ECO:0000256" key="5">
    <source>
        <dbReference type="RuleBase" id="RU362076"/>
    </source>
</evidence>
<evidence type="ECO:0000313" key="8">
    <source>
        <dbReference type="EMBL" id="SFN35240.1"/>
    </source>
</evidence>
<keyword evidence="8" id="KW-0966">Cell projection</keyword>
<organism evidence="8 9">
    <name type="scientific">Izhakiella capsodis</name>
    <dbReference type="NCBI Taxonomy" id="1367852"/>
    <lineage>
        <taxon>Bacteria</taxon>
        <taxon>Pseudomonadati</taxon>
        <taxon>Pseudomonadota</taxon>
        <taxon>Gammaproteobacteria</taxon>
        <taxon>Enterobacterales</taxon>
        <taxon>Erwiniaceae</taxon>
        <taxon>Izhakiella</taxon>
    </lineage>
</organism>
<dbReference type="OrthoDB" id="9785233at2"/>
<evidence type="ECO:0000256" key="2">
    <source>
        <dbReference type="ARBA" id="ARBA00016013"/>
    </source>
</evidence>
<dbReference type="Proteomes" id="UP000242222">
    <property type="component" value="Unassembled WGS sequence"/>
</dbReference>